<dbReference type="InterPro" id="IPR014710">
    <property type="entry name" value="RmlC-like_jellyroll"/>
</dbReference>
<evidence type="ECO:0000259" key="1">
    <source>
        <dbReference type="Pfam" id="PF05899"/>
    </source>
</evidence>
<name>A0A1H3G8G0_9GAMM</name>
<dbReference type="PANTHER" id="PTHR40943:SF2">
    <property type="entry name" value="(S)-UREIDOGLYCINE AMINOHYDROLASE CUPIN DOMAIN-CONTAINING PROTEIN"/>
    <property type="match status" value="1"/>
</dbReference>
<dbReference type="EMBL" id="FNPK01000002">
    <property type="protein sequence ID" value="SDX99335.1"/>
    <property type="molecule type" value="Genomic_DNA"/>
</dbReference>
<evidence type="ECO:0000313" key="3">
    <source>
        <dbReference type="Proteomes" id="UP000199035"/>
    </source>
</evidence>
<dbReference type="InterPro" id="IPR008579">
    <property type="entry name" value="UGlyAH_Cupin_dom"/>
</dbReference>
<gene>
    <name evidence="2" type="ORF">SAMN05421643_10254</name>
</gene>
<dbReference type="Pfam" id="PF05899">
    <property type="entry name" value="Cupin_3"/>
    <property type="match status" value="1"/>
</dbReference>
<dbReference type="Gene3D" id="2.60.120.10">
    <property type="entry name" value="Jelly Rolls"/>
    <property type="match status" value="1"/>
</dbReference>
<evidence type="ECO:0000313" key="2">
    <source>
        <dbReference type="EMBL" id="SDX99335.1"/>
    </source>
</evidence>
<dbReference type="PANTHER" id="PTHR40943">
    <property type="entry name" value="CYTOPLASMIC PROTEIN-RELATED"/>
    <property type="match status" value="1"/>
</dbReference>
<protein>
    <recommendedName>
        <fullName evidence="1">(S)-ureidoglycine aminohydrolase cupin domain-containing protein</fullName>
    </recommendedName>
</protein>
<reference evidence="3" key="1">
    <citation type="submission" date="2016-10" db="EMBL/GenBank/DDBJ databases">
        <authorList>
            <person name="Varghese N."/>
            <person name="Submissions S."/>
        </authorList>
    </citation>
    <scope>NUCLEOTIDE SEQUENCE [LARGE SCALE GENOMIC DNA]</scope>
    <source>
        <strain evidence="3">ANC 5109</strain>
    </source>
</reference>
<dbReference type="InterPro" id="IPR011051">
    <property type="entry name" value="RmlC_Cupin_sf"/>
</dbReference>
<dbReference type="AlphaFoldDB" id="A0A1H3G8G0"/>
<proteinExistence type="predicted"/>
<feature type="domain" description="(S)-ureidoglycine aminohydrolase cupin" evidence="1">
    <location>
        <begin position="50"/>
        <end position="120"/>
    </location>
</feature>
<sequence length="125" mass="14062">MSSIPVSQAILLSSSDLTQYEVTLDYPRPDRLVTGNPERLTYSQYEHPHMSCGIWHCQVGAWNIQFAENKQEFFQVIEGIVRIHDAKTSSFIEVVAGNAGIIPPAFVGTFEVIEAVKKYYVIVEV</sequence>
<keyword evidence="3" id="KW-1185">Reference proteome</keyword>
<dbReference type="STRING" id="595670.SAMN05421643_10254"/>
<dbReference type="RefSeq" id="WP_092687235.1">
    <property type="nucleotide sequence ID" value="NZ_FNPK01000002.1"/>
</dbReference>
<dbReference type="Proteomes" id="UP000199035">
    <property type="component" value="Unassembled WGS sequence"/>
</dbReference>
<accession>A0A1H3G8G0</accession>
<dbReference type="SUPFAM" id="SSF51182">
    <property type="entry name" value="RmlC-like cupins"/>
    <property type="match status" value="1"/>
</dbReference>
<organism evidence="2 3">
    <name type="scientific">Acinetobacter kyonggiensis</name>
    <dbReference type="NCBI Taxonomy" id="595670"/>
    <lineage>
        <taxon>Bacteria</taxon>
        <taxon>Pseudomonadati</taxon>
        <taxon>Pseudomonadota</taxon>
        <taxon>Gammaproteobacteria</taxon>
        <taxon>Moraxellales</taxon>
        <taxon>Moraxellaceae</taxon>
        <taxon>Acinetobacter</taxon>
    </lineage>
</organism>